<dbReference type="EMBL" id="GGFL01000525">
    <property type="protein sequence ID" value="MBW64703.1"/>
    <property type="molecule type" value="Transcribed_RNA"/>
</dbReference>
<dbReference type="PROSITE" id="PS50076">
    <property type="entry name" value="DNAJ_2"/>
    <property type="match status" value="1"/>
</dbReference>
<keyword evidence="3" id="KW-0175">Coiled coil</keyword>
<proteinExistence type="inferred from homology"/>
<sequence length="260" mass="29367">MFSGRTSSLEIPRSLALASSYLGQWNKTCSGDSTTSSQAGHSGEEARPIRAPSSCTSSTRIPTGIMPVITHTAANDTVLKDPATRIAIPLNPNYFDLLDVEKGYQVDQVALKKKYRNIQNQIHPDKFAQQSLEEKQLALEWSALINKAYTTLTKSVDRSQYLLELQGITISEENSHIDQSFLIEMMDLNESIDEAHDTEDIEELKARIENLIETQNHEIEQSFKADDYEGAKQSVIRLKYLLNIETKLRDKILHQNLQTK</sequence>
<dbReference type="InterPro" id="IPR036386">
    <property type="entry name" value="HscB_C_sf"/>
</dbReference>
<dbReference type="PANTHER" id="PTHR14021">
    <property type="entry name" value="IRON-SULFUR CLUSTER CO-CHAPERONE PROTEIN HSCB"/>
    <property type="match status" value="1"/>
</dbReference>
<dbReference type="GO" id="GO:0005739">
    <property type="term" value="C:mitochondrion"/>
    <property type="evidence" value="ECO:0007669"/>
    <property type="project" value="TreeGrafter"/>
</dbReference>
<feature type="coiled-coil region" evidence="3">
    <location>
        <begin position="194"/>
        <end position="221"/>
    </location>
</feature>
<feature type="region of interest" description="Disordered" evidence="4">
    <location>
        <begin position="30"/>
        <end position="57"/>
    </location>
</feature>
<feature type="domain" description="J" evidence="5">
    <location>
        <begin position="93"/>
        <end position="165"/>
    </location>
</feature>
<dbReference type="HAMAP" id="MF_00682">
    <property type="entry name" value="HscB"/>
    <property type="match status" value="1"/>
</dbReference>
<dbReference type="Gene3D" id="1.20.1280.20">
    <property type="entry name" value="HscB, C-terminal domain"/>
    <property type="match status" value="1"/>
</dbReference>
<keyword evidence="2" id="KW-0143">Chaperone</keyword>
<dbReference type="SUPFAM" id="SSF46565">
    <property type="entry name" value="Chaperone J-domain"/>
    <property type="match status" value="1"/>
</dbReference>
<dbReference type="GO" id="GO:0051087">
    <property type="term" value="F:protein-folding chaperone binding"/>
    <property type="evidence" value="ECO:0007669"/>
    <property type="project" value="InterPro"/>
</dbReference>
<organism evidence="6">
    <name type="scientific">Anopheles darlingi</name>
    <name type="common">Mosquito</name>
    <dbReference type="NCBI Taxonomy" id="43151"/>
    <lineage>
        <taxon>Eukaryota</taxon>
        <taxon>Metazoa</taxon>
        <taxon>Ecdysozoa</taxon>
        <taxon>Arthropoda</taxon>
        <taxon>Hexapoda</taxon>
        <taxon>Insecta</taxon>
        <taxon>Pterygota</taxon>
        <taxon>Neoptera</taxon>
        <taxon>Endopterygota</taxon>
        <taxon>Diptera</taxon>
        <taxon>Nematocera</taxon>
        <taxon>Culicoidea</taxon>
        <taxon>Culicidae</taxon>
        <taxon>Anophelinae</taxon>
        <taxon>Anopheles</taxon>
    </lineage>
</organism>
<comment type="similarity">
    <text evidence="1">Belongs to the HscB family.</text>
</comment>
<evidence type="ECO:0000259" key="5">
    <source>
        <dbReference type="PROSITE" id="PS50076"/>
    </source>
</evidence>
<dbReference type="GO" id="GO:0051259">
    <property type="term" value="P:protein complex oligomerization"/>
    <property type="evidence" value="ECO:0007669"/>
    <property type="project" value="InterPro"/>
</dbReference>
<evidence type="ECO:0000313" key="6">
    <source>
        <dbReference type="EMBL" id="MBW64703.1"/>
    </source>
</evidence>
<dbReference type="InterPro" id="IPR001623">
    <property type="entry name" value="DnaJ_domain"/>
</dbReference>
<feature type="compositionally biased region" description="Polar residues" evidence="4">
    <location>
        <begin position="30"/>
        <end position="40"/>
    </location>
</feature>
<protein>
    <submittedName>
        <fullName evidence="6">Putative co-chaperone hscb</fullName>
    </submittedName>
</protein>
<dbReference type="GO" id="GO:0044571">
    <property type="term" value="P:[2Fe-2S] cluster assembly"/>
    <property type="evidence" value="ECO:0007669"/>
    <property type="project" value="InterPro"/>
</dbReference>
<dbReference type="SUPFAM" id="SSF47144">
    <property type="entry name" value="HSC20 (HSCB), C-terminal oligomerisation domain"/>
    <property type="match status" value="1"/>
</dbReference>
<dbReference type="VEuPathDB" id="VectorBase:ADAC008444"/>
<dbReference type="GO" id="GO:0001671">
    <property type="term" value="F:ATPase activator activity"/>
    <property type="evidence" value="ECO:0007669"/>
    <property type="project" value="InterPro"/>
</dbReference>
<reference evidence="6" key="1">
    <citation type="submission" date="2018-01" db="EMBL/GenBank/DDBJ databases">
        <title>An insight into the sialome of Amazonian anophelines.</title>
        <authorList>
            <person name="Ribeiro J.M."/>
            <person name="Scarpassa V."/>
            <person name="Calvo E."/>
        </authorList>
    </citation>
    <scope>NUCLEOTIDE SEQUENCE</scope>
</reference>
<dbReference type="Pfam" id="PF00226">
    <property type="entry name" value="DnaJ"/>
    <property type="match status" value="1"/>
</dbReference>
<dbReference type="Pfam" id="PF07743">
    <property type="entry name" value="HSCB_C"/>
    <property type="match status" value="1"/>
</dbReference>
<evidence type="ECO:0000256" key="1">
    <source>
        <dbReference type="ARBA" id="ARBA00010476"/>
    </source>
</evidence>
<name>A0A2M4CHC4_ANODA</name>
<dbReference type="SMART" id="SM00271">
    <property type="entry name" value="DnaJ"/>
    <property type="match status" value="1"/>
</dbReference>
<dbReference type="AlphaFoldDB" id="A0A2M4CHC4"/>
<dbReference type="NCBIfam" id="TIGR00714">
    <property type="entry name" value="hscB"/>
    <property type="match status" value="1"/>
</dbReference>
<evidence type="ECO:0000256" key="2">
    <source>
        <dbReference type="ARBA" id="ARBA00023186"/>
    </source>
</evidence>
<dbReference type="PANTHER" id="PTHR14021:SF15">
    <property type="entry name" value="IRON-SULFUR CLUSTER CO-CHAPERONE PROTEIN HSCB"/>
    <property type="match status" value="1"/>
</dbReference>
<evidence type="ECO:0000256" key="4">
    <source>
        <dbReference type="SAM" id="MobiDB-lite"/>
    </source>
</evidence>
<dbReference type="InterPro" id="IPR009073">
    <property type="entry name" value="HscB_oligo_C"/>
</dbReference>
<dbReference type="InterPro" id="IPR036869">
    <property type="entry name" value="J_dom_sf"/>
</dbReference>
<dbReference type="Gene3D" id="1.10.287.110">
    <property type="entry name" value="DnaJ domain"/>
    <property type="match status" value="1"/>
</dbReference>
<dbReference type="CDD" id="cd06257">
    <property type="entry name" value="DnaJ"/>
    <property type="match status" value="1"/>
</dbReference>
<evidence type="ECO:0000256" key="3">
    <source>
        <dbReference type="SAM" id="Coils"/>
    </source>
</evidence>
<dbReference type="InterPro" id="IPR004640">
    <property type="entry name" value="HscB"/>
</dbReference>
<accession>A0A2M4CHC4</accession>